<evidence type="ECO:0000259" key="3">
    <source>
        <dbReference type="Pfam" id="PF13349"/>
    </source>
</evidence>
<name>A0ABV3QN82_9GAMM</name>
<reference evidence="4 5" key="1">
    <citation type="submission" date="2024-06" db="EMBL/GenBank/DDBJ databases">
        <authorList>
            <person name="Woo H."/>
        </authorList>
    </citation>
    <scope>NUCLEOTIDE SEQUENCE [LARGE SCALE GENOMIC DNA]</scope>
    <source>
        <strain evidence="4 5">S2-g</strain>
    </source>
</reference>
<accession>A0ABV3QN82</accession>
<gene>
    <name evidence="4" type="ORF">ABQJ56_07410</name>
</gene>
<feature type="domain" description="DUF4097" evidence="3">
    <location>
        <begin position="76"/>
        <end position="243"/>
    </location>
</feature>
<dbReference type="InterPro" id="IPR025164">
    <property type="entry name" value="Toastrack_DUF4097"/>
</dbReference>
<proteinExistence type="predicted"/>
<keyword evidence="2" id="KW-0732">Signal</keyword>
<keyword evidence="5" id="KW-1185">Reference proteome</keyword>
<feature type="signal peptide" evidence="2">
    <location>
        <begin position="1"/>
        <end position="18"/>
    </location>
</feature>
<evidence type="ECO:0000313" key="4">
    <source>
        <dbReference type="EMBL" id="MEW9624055.1"/>
    </source>
</evidence>
<dbReference type="RefSeq" id="WP_367844364.1">
    <property type="nucleotide sequence ID" value="NZ_JBFOHL010000005.1"/>
</dbReference>
<organism evidence="4 5">
    <name type="scientific">Rhodanobacter geophilus</name>
    <dbReference type="NCBI Taxonomy" id="3162488"/>
    <lineage>
        <taxon>Bacteria</taxon>
        <taxon>Pseudomonadati</taxon>
        <taxon>Pseudomonadota</taxon>
        <taxon>Gammaproteobacteria</taxon>
        <taxon>Lysobacterales</taxon>
        <taxon>Rhodanobacteraceae</taxon>
        <taxon>Rhodanobacter</taxon>
    </lineage>
</organism>
<comment type="caution">
    <text evidence="4">The sequence shown here is derived from an EMBL/GenBank/DDBJ whole genome shotgun (WGS) entry which is preliminary data.</text>
</comment>
<evidence type="ECO:0000256" key="2">
    <source>
        <dbReference type="SAM" id="SignalP"/>
    </source>
</evidence>
<dbReference type="EMBL" id="JBFOHL010000005">
    <property type="protein sequence ID" value="MEW9624055.1"/>
    <property type="molecule type" value="Genomic_DNA"/>
</dbReference>
<evidence type="ECO:0000313" key="5">
    <source>
        <dbReference type="Proteomes" id="UP001556170"/>
    </source>
</evidence>
<dbReference type="Gene3D" id="2.160.20.120">
    <property type="match status" value="1"/>
</dbReference>
<sequence>MRRIALALLLLAPLAAFAADGCKYQAPRNLQVDLAGVHGVQIDVNSYDLHVNGAPGARQLVVTGRACASDQSLLDKLQITQRREGDQLIIELGGQNTFSFHLFGSFSTNIEANVQLPPELPVTVRVGSGDATVAGLQQLRTMVGSGDLHVSNISGAFSTSVGSGDVDASGVGSLQAGSVGSGDLKARDVKGDAKVGSIGSGDVTLRGVGGSVHVDTLGSGDLGAHDVGGDLSLGAKGSGDVNHSGVKGKVSVPRDDD</sequence>
<feature type="region of interest" description="Disordered" evidence="1">
    <location>
        <begin position="234"/>
        <end position="257"/>
    </location>
</feature>
<protein>
    <submittedName>
        <fullName evidence="4">DUF4097 family beta strand repeat-containing protein</fullName>
    </submittedName>
</protein>
<dbReference type="Pfam" id="PF13349">
    <property type="entry name" value="DUF4097"/>
    <property type="match status" value="1"/>
</dbReference>
<feature type="chain" id="PRO_5047379743" evidence="2">
    <location>
        <begin position="19"/>
        <end position="257"/>
    </location>
</feature>
<evidence type="ECO:0000256" key="1">
    <source>
        <dbReference type="SAM" id="MobiDB-lite"/>
    </source>
</evidence>
<dbReference type="Proteomes" id="UP001556170">
    <property type="component" value="Unassembled WGS sequence"/>
</dbReference>